<keyword evidence="1" id="KW-0732">Signal</keyword>
<organism evidence="2 3">
    <name type="scientific">Solimicrobium silvestre</name>
    <dbReference type="NCBI Taxonomy" id="2099400"/>
    <lineage>
        <taxon>Bacteria</taxon>
        <taxon>Pseudomonadati</taxon>
        <taxon>Pseudomonadota</taxon>
        <taxon>Betaproteobacteria</taxon>
        <taxon>Burkholderiales</taxon>
        <taxon>Oxalobacteraceae</taxon>
        <taxon>Solimicrobium</taxon>
    </lineage>
</organism>
<proteinExistence type="predicted"/>
<comment type="caution">
    <text evidence="2">The sequence shown here is derived from an EMBL/GenBank/DDBJ whole genome shotgun (WGS) entry which is preliminary data.</text>
</comment>
<feature type="signal peptide" evidence="1">
    <location>
        <begin position="1"/>
        <end position="23"/>
    </location>
</feature>
<accession>A0A2S9H0L9</accession>
<reference evidence="2 3" key="1">
    <citation type="submission" date="2018-02" db="EMBL/GenBank/DDBJ databases">
        <title>Solimicrobium silvestre gen. nov., sp. nov., isolated from alpine forest soil.</title>
        <authorList>
            <person name="Margesin R."/>
            <person name="Albuquerque L."/>
            <person name="Zhang D.-C."/>
            <person name="Froufe H.J.C."/>
            <person name="Severino R."/>
            <person name="Roxo I."/>
            <person name="Egas C."/>
            <person name="Da Costa M.S."/>
        </authorList>
    </citation>
    <scope>NUCLEOTIDE SEQUENCE [LARGE SCALE GENOMIC DNA]</scope>
    <source>
        <strain evidence="2 3">S20-91</strain>
    </source>
</reference>
<protein>
    <submittedName>
        <fullName evidence="2">Uncharacterized protein</fullName>
    </submittedName>
</protein>
<sequence>MKKLVLLALASAATFVLPAVVMAQEVKPPEVNISGVHLNHEENQIVQYMSDDEFYKFKQTYELSNGNTLSLFSRFNNKYAKLGDGTWHRIVATGPNSFVSKDHQLKMEINLQNDDKVSGYLLMPAASPAVAGNDVTSVAYVKVVFR</sequence>
<dbReference type="AlphaFoldDB" id="A0A2S9H0L9"/>
<dbReference type="Proteomes" id="UP000237839">
    <property type="component" value="Unassembled WGS sequence"/>
</dbReference>
<feature type="chain" id="PRO_5015478669" evidence="1">
    <location>
        <begin position="24"/>
        <end position="146"/>
    </location>
</feature>
<evidence type="ECO:0000313" key="2">
    <source>
        <dbReference type="EMBL" id="PRC93508.1"/>
    </source>
</evidence>
<evidence type="ECO:0000256" key="1">
    <source>
        <dbReference type="SAM" id="SignalP"/>
    </source>
</evidence>
<evidence type="ECO:0000313" key="3">
    <source>
        <dbReference type="Proteomes" id="UP000237839"/>
    </source>
</evidence>
<dbReference type="EMBL" id="PUGF01000007">
    <property type="protein sequence ID" value="PRC93508.1"/>
    <property type="molecule type" value="Genomic_DNA"/>
</dbReference>
<keyword evidence="3" id="KW-1185">Reference proteome</keyword>
<gene>
    <name evidence="2" type="ORF">S2091_1895</name>
</gene>
<name>A0A2S9H0L9_9BURK</name>